<feature type="domain" description="HTH cro/C1-type" evidence="2">
    <location>
        <begin position="8"/>
        <end position="57"/>
    </location>
</feature>
<evidence type="ECO:0000313" key="3">
    <source>
        <dbReference type="EMBL" id="MCE9237560.1"/>
    </source>
</evidence>
<dbReference type="Pfam" id="PF13443">
    <property type="entry name" value="HTH_26"/>
    <property type="match status" value="1"/>
</dbReference>
<name>A0AAW4Z6W0_BACT4</name>
<reference evidence="3" key="1">
    <citation type="submission" date="2021-07" db="EMBL/GenBank/DDBJ databases">
        <title>Comparative genomics of Bacteroides fragilis group isolates reveals species-dependent resistance mechanisms and validates clinical tools for resistance prediction.</title>
        <authorList>
            <person name="Wallace M.J."/>
            <person name="Jean S."/>
            <person name="Wallace M.A."/>
            <person name="Carey-Ann B.D."/>
            <person name="Dantas G."/>
        </authorList>
    </citation>
    <scope>NUCLEOTIDE SEQUENCE</scope>
    <source>
        <strain evidence="3">BJH_160</strain>
    </source>
</reference>
<organism evidence="3 4">
    <name type="scientific">Bacteroides thetaiotaomicron</name>
    <dbReference type="NCBI Taxonomy" id="818"/>
    <lineage>
        <taxon>Bacteria</taxon>
        <taxon>Pseudomonadati</taxon>
        <taxon>Bacteroidota</taxon>
        <taxon>Bacteroidia</taxon>
        <taxon>Bacteroidales</taxon>
        <taxon>Bacteroidaceae</taxon>
        <taxon>Bacteroides</taxon>
    </lineage>
</organism>
<feature type="coiled-coil region" evidence="1">
    <location>
        <begin position="94"/>
        <end position="154"/>
    </location>
</feature>
<proteinExistence type="predicted"/>
<dbReference type="RefSeq" id="WP_217741525.1">
    <property type="nucleotide sequence ID" value="NZ_BAABZI010000001.1"/>
</dbReference>
<accession>A0AAW4Z6W0</accession>
<dbReference type="EMBL" id="JAHYQA010000005">
    <property type="protein sequence ID" value="MCE9237560.1"/>
    <property type="molecule type" value="Genomic_DNA"/>
</dbReference>
<sequence length="171" mass="20256">MEKDILQRIKQVIDDKQVSITKISKAINIPQATLHKQITGESAMTLKTLNALLNYFNDVSTEWIFRNKGEMILEPLKLSFEDYLLFNPFEKQPRKKSTNQEKNLQESNSEIEEENQYIKHYSSDVITHRIIQDYQKMNESLIELNKKQQKQMDEFINIISHITIEIPKEEK</sequence>
<evidence type="ECO:0000313" key="4">
    <source>
        <dbReference type="Proteomes" id="UP001200544"/>
    </source>
</evidence>
<dbReference type="AlphaFoldDB" id="A0AAW4Z6W0"/>
<evidence type="ECO:0000259" key="2">
    <source>
        <dbReference type="Pfam" id="PF13443"/>
    </source>
</evidence>
<evidence type="ECO:0000256" key="1">
    <source>
        <dbReference type="SAM" id="Coils"/>
    </source>
</evidence>
<dbReference type="Proteomes" id="UP001200544">
    <property type="component" value="Unassembled WGS sequence"/>
</dbReference>
<keyword evidence="1" id="KW-0175">Coiled coil</keyword>
<gene>
    <name evidence="3" type="ORF">K0H07_10400</name>
</gene>
<comment type="caution">
    <text evidence="3">The sequence shown here is derived from an EMBL/GenBank/DDBJ whole genome shotgun (WGS) entry which is preliminary data.</text>
</comment>
<protein>
    <submittedName>
        <fullName evidence="3">Helix-turn-helix transcriptional regulator</fullName>
    </submittedName>
</protein>
<dbReference type="InterPro" id="IPR001387">
    <property type="entry name" value="Cro/C1-type_HTH"/>
</dbReference>